<dbReference type="PANTHER" id="PTHR47505:SF1">
    <property type="entry name" value="DNA UTILIZATION PROTEIN YHGH"/>
    <property type="match status" value="1"/>
</dbReference>
<name>A0ABY9YW44_9GAMM</name>
<comment type="similarity">
    <text evidence="1">Belongs to the ComF/GntX family.</text>
</comment>
<evidence type="ECO:0000313" key="2">
    <source>
        <dbReference type="EMBL" id="WNK19037.1"/>
    </source>
</evidence>
<dbReference type="Proteomes" id="UP001301869">
    <property type="component" value="Chromosome"/>
</dbReference>
<accession>A0ABY9YW44</accession>
<protein>
    <submittedName>
        <fullName evidence="2">ComF family protein</fullName>
    </submittedName>
</protein>
<gene>
    <name evidence="2" type="ORF">P1P91_09090</name>
</gene>
<reference evidence="2 3" key="1">
    <citation type="submission" date="2023-03" db="EMBL/GenBank/DDBJ databases">
        <title>Halomonas sp. nov., isolated from Korean tranditional fermented seafood 'Jeotgal'.</title>
        <authorList>
            <person name="Kim B."/>
            <person name="Shin N.-R."/>
        </authorList>
    </citation>
    <scope>NUCLEOTIDE SEQUENCE [LARGE SCALE GENOMIC DNA]</scope>
    <source>
        <strain evidence="2 3">SG2L-4</strain>
    </source>
</reference>
<dbReference type="RefSeq" id="WP_311882102.1">
    <property type="nucleotide sequence ID" value="NZ_CP119391.1"/>
</dbReference>
<evidence type="ECO:0000313" key="3">
    <source>
        <dbReference type="Proteomes" id="UP001301869"/>
    </source>
</evidence>
<dbReference type="CDD" id="cd06223">
    <property type="entry name" value="PRTases_typeI"/>
    <property type="match status" value="1"/>
</dbReference>
<sequence>MRPVAHKRRAASGRGVGNKAAGALAALENLLRRALPGHCAFCLGEPAPGQSWCLPCYRELAWNTYGCRLCAEPLNWVATLCRHCREAPPAFARARVPLAYQGAVRDLVQDFKFHASPRAGTLLVELFASALDEAPAEALLPVPLHPARARQRGFNQARWLADRLGTRLGLPVLEASRRTDTPSQRPLSRGERFANLAEAFDVASPLPERVALVDDVMSAT</sequence>
<evidence type="ECO:0000256" key="1">
    <source>
        <dbReference type="ARBA" id="ARBA00008007"/>
    </source>
</evidence>
<dbReference type="PANTHER" id="PTHR47505">
    <property type="entry name" value="DNA UTILIZATION PROTEIN YHGH"/>
    <property type="match status" value="1"/>
</dbReference>
<dbReference type="InterPro" id="IPR000836">
    <property type="entry name" value="PRTase_dom"/>
</dbReference>
<dbReference type="InterPro" id="IPR029057">
    <property type="entry name" value="PRTase-like"/>
</dbReference>
<organism evidence="2 3">
    <name type="scientific">Halomonas piscis</name>
    <dbReference type="NCBI Taxonomy" id="3031727"/>
    <lineage>
        <taxon>Bacteria</taxon>
        <taxon>Pseudomonadati</taxon>
        <taxon>Pseudomonadota</taxon>
        <taxon>Gammaproteobacteria</taxon>
        <taxon>Oceanospirillales</taxon>
        <taxon>Halomonadaceae</taxon>
        <taxon>Halomonas</taxon>
    </lineage>
</organism>
<proteinExistence type="inferred from homology"/>
<dbReference type="SUPFAM" id="SSF53271">
    <property type="entry name" value="PRTase-like"/>
    <property type="match status" value="1"/>
</dbReference>
<keyword evidence="3" id="KW-1185">Reference proteome</keyword>
<dbReference type="EMBL" id="CP119391">
    <property type="protein sequence ID" value="WNK19037.1"/>
    <property type="molecule type" value="Genomic_DNA"/>
</dbReference>
<dbReference type="InterPro" id="IPR051910">
    <property type="entry name" value="ComF/GntX_DNA_util-trans"/>
</dbReference>